<dbReference type="EMBL" id="QJPH01000485">
    <property type="protein sequence ID" value="PZN72516.1"/>
    <property type="molecule type" value="Genomic_DNA"/>
</dbReference>
<evidence type="ECO:0000313" key="1">
    <source>
        <dbReference type="EMBL" id="PZN72516.1"/>
    </source>
</evidence>
<name>A0A2W4QMY0_9GAMM</name>
<sequence>MNQLIKLTIAILFVLITGIGTAQSREILFTASPSAELTALAEKIKNLDTPKIPDAELTRNSVFFVRIAPRKNILTDNNQLQDNAILGTRPFIFVTTPEGVFGKSLLDIYLDIGYEAGDIIHWQRDQEMVAIIFRFEDGIAISDEKKGQLPNDWTKFVYIPTWDNMFALFNRLATNATVDPGKQGEFAPVSLFFKTDADKAFALNFPDAVKKHIKETSYANLQAEGGDAWVYRKLLENKLSLFGHFRGTGRTQNVIVDPDGTKTENGLLEFVGPNRKLKELPEVAIVELGKLMIEDSFSVKSTAFKCVPAAAGHAKATAHKRAH</sequence>
<proteinExistence type="predicted"/>
<comment type="caution">
    <text evidence="1">The sequence shown here is derived from an EMBL/GenBank/DDBJ whole genome shotgun (WGS) entry which is preliminary data.</text>
</comment>
<organism evidence="1 2">
    <name type="scientific">Candidatus Methylumidiphilus alinenensis</name>
    <dbReference type="NCBI Taxonomy" id="2202197"/>
    <lineage>
        <taxon>Bacteria</taxon>
        <taxon>Pseudomonadati</taxon>
        <taxon>Pseudomonadota</taxon>
        <taxon>Gammaproteobacteria</taxon>
        <taxon>Methylococcales</taxon>
        <taxon>Candidatus Methylumidiphilus</taxon>
    </lineage>
</organism>
<gene>
    <name evidence="1" type="ORF">DM484_24380</name>
</gene>
<accession>A0A2W4QMY0</accession>
<dbReference type="Proteomes" id="UP000249396">
    <property type="component" value="Unassembled WGS sequence"/>
</dbReference>
<dbReference type="AlphaFoldDB" id="A0A2W4QMY0"/>
<reference evidence="1 2" key="1">
    <citation type="journal article" date="2018" name="Aquat. Microb. Ecol.">
        <title>Gammaproteobacterial methanotrophs dominate.</title>
        <authorList>
            <person name="Rissanen A.J."/>
            <person name="Saarenheimo J."/>
            <person name="Tiirola M."/>
            <person name="Peura S."/>
            <person name="Aalto S.L."/>
            <person name="Karvinen A."/>
            <person name="Nykanen H."/>
        </authorList>
    </citation>
    <scope>NUCLEOTIDE SEQUENCE [LARGE SCALE GENOMIC DNA]</scope>
    <source>
        <strain evidence="1">AMbin10</strain>
    </source>
</reference>
<protein>
    <submittedName>
        <fullName evidence="1">Uncharacterized protein</fullName>
    </submittedName>
</protein>
<evidence type="ECO:0000313" key="2">
    <source>
        <dbReference type="Proteomes" id="UP000249396"/>
    </source>
</evidence>